<evidence type="ECO:0000313" key="1">
    <source>
        <dbReference type="EMBL" id="CEF64121.1"/>
    </source>
</evidence>
<organism evidence="1">
    <name type="scientific">Strongyloides ratti</name>
    <name type="common">Parasitic roundworm</name>
    <dbReference type="NCBI Taxonomy" id="34506"/>
    <lineage>
        <taxon>Eukaryota</taxon>
        <taxon>Metazoa</taxon>
        <taxon>Ecdysozoa</taxon>
        <taxon>Nematoda</taxon>
        <taxon>Chromadorea</taxon>
        <taxon>Rhabditida</taxon>
        <taxon>Tylenchina</taxon>
        <taxon>Panagrolaimomorpha</taxon>
        <taxon>Strongyloidoidea</taxon>
        <taxon>Strongyloididae</taxon>
        <taxon>Strongyloides</taxon>
    </lineage>
</organism>
<reference evidence="3" key="2">
    <citation type="submission" date="2020-12" db="UniProtKB">
        <authorList>
            <consortium name="WormBaseParasite"/>
        </authorList>
    </citation>
    <scope>IDENTIFICATION</scope>
</reference>
<reference evidence="1 2" key="1">
    <citation type="submission" date="2014-09" db="EMBL/GenBank/DDBJ databases">
        <authorList>
            <person name="Martin A.A."/>
        </authorList>
    </citation>
    <scope>NUCLEOTIDE SEQUENCE</scope>
    <source>
        <strain evidence="2">ED321</strain>
        <strain evidence="1">ED321 Heterogonic</strain>
    </source>
</reference>
<dbReference type="CTD" id="36376486"/>
<sequence length="68" mass="6988">MIIPTIIQGIFFGSSDCGCPTPPPTTTPPPPPPQQLCITLPCLPPLQLPQIPLPQLCPCAPAAPSCGC</sequence>
<dbReference type="EMBL" id="LN609528">
    <property type="protein sequence ID" value="CEF64121.1"/>
    <property type="molecule type" value="Genomic_DNA"/>
</dbReference>
<dbReference type="WBParaSite" id="SRAE_1000237600.1">
    <property type="protein sequence ID" value="SRAE_1000237600.1"/>
    <property type="gene ID" value="WBGene00258991"/>
</dbReference>
<dbReference type="RefSeq" id="XP_024503322.1">
    <property type="nucleotide sequence ID" value="XM_024649445.1"/>
</dbReference>
<accession>A0A090L2T4</accession>
<dbReference type="AlphaFoldDB" id="A0A090L2T4"/>
<evidence type="ECO:0000313" key="4">
    <source>
        <dbReference type="WormBase" id="SRAE_1000237600"/>
    </source>
</evidence>
<evidence type="ECO:0000313" key="2">
    <source>
        <dbReference type="Proteomes" id="UP000035682"/>
    </source>
</evidence>
<dbReference type="WormBase" id="SRAE_1000237600">
    <property type="protein sequence ID" value="SRP09807"/>
    <property type="gene ID" value="WBGene00258991"/>
</dbReference>
<dbReference type="GeneID" id="36376486"/>
<proteinExistence type="predicted"/>
<protein>
    <submittedName>
        <fullName evidence="1 3">Uncharacterized protein</fullName>
    </submittedName>
</protein>
<gene>
    <name evidence="1 3 4" type="ORF">SRAE_1000237600</name>
</gene>
<evidence type="ECO:0000313" key="3">
    <source>
        <dbReference type="WBParaSite" id="SRAE_1000237600.1"/>
    </source>
</evidence>
<keyword evidence="2" id="KW-1185">Reference proteome</keyword>
<dbReference type="Proteomes" id="UP000035682">
    <property type="component" value="Unplaced"/>
</dbReference>
<name>A0A090L2T4_STRRB</name>